<sequence>MPLTRSQKDDPSRTGSCPSDKDTTGEMSGSEWVKCASVSASSGTTTTSDSNTSKGTTTTEVTTTTETTVATATTVASEKNRQKNEAAQKKTTKKTRENIPHKGFHGSTTTLSQRVSVAVPGP</sequence>
<evidence type="ECO:0000313" key="3">
    <source>
        <dbReference type="Proteomes" id="UP000691718"/>
    </source>
</evidence>
<proteinExistence type="predicted"/>
<feature type="compositionally biased region" description="Low complexity" evidence="1">
    <location>
        <begin position="36"/>
        <end position="77"/>
    </location>
</feature>
<dbReference type="InterPro" id="IPR018247">
    <property type="entry name" value="EF_Hand_1_Ca_BS"/>
</dbReference>
<feature type="region of interest" description="Disordered" evidence="1">
    <location>
        <begin position="1"/>
        <end position="122"/>
    </location>
</feature>
<organism evidence="2 3">
    <name type="scientific">Parnassius apollo</name>
    <name type="common">Apollo butterfly</name>
    <name type="synonym">Papilio apollo</name>
    <dbReference type="NCBI Taxonomy" id="110799"/>
    <lineage>
        <taxon>Eukaryota</taxon>
        <taxon>Metazoa</taxon>
        <taxon>Ecdysozoa</taxon>
        <taxon>Arthropoda</taxon>
        <taxon>Hexapoda</taxon>
        <taxon>Insecta</taxon>
        <taxon>Pterygota</taxon>
        <taxon>Neoptera</taxon>
        <taxon>Endopterygota</taxon>
        <taxon>Lepidoptera</taxon>
        <taxon>Glossata</taxon>
        <taxon>Ditrysia</taxon>
        <taxon>Papilionoidea</taxon>
        <taxon>Papilionidae</taxon>
        <taxon>Parnassiinae</taxon>
        <taxon>Parnassini</taxon>
        <taxon>Parnassius</taxon>
        <taxon>Parnassius</taxon>
    </lineage>
</organism>
<evidence type="ECO:0000256" key="1">
    <source>
        <dbReference type="SAM" id="MobiDB-lite"/>
    </source>
</evidence>
<feature type="compositionally biased region" description="Polar residues" evidence="1">
    <location>
        <begin position="106"/>
        <end position="115"/>
    </location>
</feature>
<reference evidence="2" key="1">
    <citation type="submission" date="2021-04" db="EMBL/GenBank/DDBJ databases">
        <authorList>
            <person name="Tunstrom K."/>
        </authorList>
    </citation>
    <scope>NUCLEOTIDE SEQUENCE</scope>
</reference>
<feature type="compositionally biased region" description="Basic and acidic residues" evidence="1">
    <location>
        <begin position="78"/>
        <end position="100"/>
    </location>
</feature>
<keyword evidence="3" id="KW-1185">Reference proteome</keyword>
<evidence type="ECO:0000313" key="2">
    <source>
        <dbReference type="EMBL" id="CAG5001646.1"/>
    </source>
</evidence>
<dbReference type="PROSITE" id="PS00018">
    <property type="entry name" value="EF_HAND_1"/>
    <property type="match status" value="1"/>
</dbReference>
<feature type="compositionally biased region" description="Basic and acidic residues" evidence="1">
    <location>
        <begin position="1"/>
        <end position="12"/>
    </location>
</feature>
<dbReference type="AlphaFoldDB" id="A0A8S3X4C6"/>
<protein>
    <submittedName>
        <fullName evidence="2">(apollo) hypothetical protein</fullName>
    </submittedName>
</protein>
<comment type="caution">
    <text evidence="2">The sequence shown here is derived from an EMBL/GenBank/DDBJ whole genome shotgun (WGS) entry which is preliminary data.</text>
</comment>
<dbReference type="Proteomes" id="UP000691718">
    <property type="component" value="Unassembled WGS sequence"/>
</dbReference>
<dbReference type="OrthoDB" id="6939602at2759"/>
<dbReference type="EMBL" id="CAJQZP010000945">
    <property type="protein sequence ID" value="CAG5001646.1"/>
    <property type="molecule type" value="Genomic_DNA"/>
</dbReference>
<accession>A0A8S3X4C6</accession>
<gene>
    <name evidence="2" type="ORF">PAPOLLO_LOCUS13953</name>
</gene>
<name>A0A8S3X4C6_PARAO</name>